<keyword evidence="3" id="KW-1185">Reference proteome</keyword>
<dbReference type="PROSITE" id="PS51688">
    <property type="entry name" value="ICA"/>
    <property type="match status" value="1"/>
</dbReference>
<gene>
    <name evidence="2" type="ORF">JBKA6_0042</name>
</gene>
<sequence>MGNNNTMKTYLRGTVVLEEYSAQNISGIYFGNNMFDLPYEDHFNPFSIKSGSKANISLHSKGSILTEEKFVATSDKRVKSIKGISDRREDLKKLLDIEITDYTMIDSIESGVKPFKKVIAQQIENIVPEVIDINKGIIPNVYELAKSMSISNEGSAIKTDKVHNFSVGDLVKIIIESEGSKEVKVKAVIDSNTFLIEEVLDSKNKVFVYGKEVDDMRSVDYDGLTTLNISATQAIYEELLSTKKELSSTKEKLDTLIKLLSKSNILNKEDTKALIKK</sequence>
<feature type="domain" description="Peptidase S74" evidence="1">
    <location>
        <begin position="74"/>
        <end position="246"/>
    </location>
</feature>
<evidence type="ECO:0000313" key="2">
    <source>
        <dbReference type="EMBL" id="BAV94055.1"/>
    </source>
</evidence>
<organism evidence="2 3">
    <name type="scientific">Ichthyobacterium seriolicida</name>
    <dbReference type="NCBI Taxonomy" id="242600"/>
    <lineage>
        <taxon>Bacteria</taxon>
        <taxon>Pseudomonadati</taxon>
        <taxon>Bacteroidota</taxon>
        <taxon>Flavobacteriia</taxon>
        <taxon>Flavobacteriales</taxon>
        <taxon>Ichthyobacteriaceae</taxon>
        <taxon>Ichthyobacterium</taxon>
    </lineage>
</organism>
<name>A0A1J1DW16_9FLAO</name>
<dbReference type="Proteomes" id="UP000243197">
    <property type="component" value="Chromosome"/>
</dbReference>
<dbReference type="KEGG" id="ise:JBKA6_0042"/>
<dbReference type="AlphaFoldDB" id="A0A1J1DW16"/>
<protein>
    <recommendedName>
        <fullName evidence="1">Peptidase S74 domain-containing protein</fullName>
    </recommendedName>
</protein>
<proteinExistence type="predicted"/>
<dbReference type="EMBL" id="AP014564">
    <property type="protein sequence ID" value="BAV94055.1"/>
    <property type="molecule type" value="Genomic_DNA"/>
</dbReference>
<reference evidence="2 3" key="1">
    <citation type="submission" date="2014-03" db="EMBL/GenBank/DDBJ databases">
        <title>complete genome sequence of Flavobacteriaceae bacterium JBKA-6.</title>
        <authorList>
            <person name="Takano T."/>
            <person name="Nakamura Y."/>
            <person name="Takuma S."/>
            <person name="Yasuike M."/>
            <person name="Matsuyama T."/>
            <person name="Sakai T."/>
            <person name="Fujiwara A."/>
            <person name="Kimoto K."/>
            <person name="Fukuda Y."/>
            <person name="Kondo H."/>
            <person name="Hirono I."/>
            <person name="Nakayasu C."/>
        </authorList>
    </citation>
    <scope>NUCLEOTIDE SEQUENCE [LARGE SCALE GENOMIC DNA]</scope>
    <source>
        <strain evidence="2 3">JBKA-6</strain>
    </source>
</reference>
<evidence type="ECO:0000259" key="1">
    <source>
        <dbReference type="PROSITE" id="PS51688"/>
    </source>
</evidence>
<dbReference type="InterPro" id="IPR030392">
    <property type="entry name" value="S74_ICA"/>
</dbReference>
<accession>A0A1J1DW16</accession>
<evidence type="ECO:0000313" key="3">
    <source>
        <dbReference type="Proteomes" id="UP000243197"/>
    </source>
</evidence>